<dbReference type="InterPro" id="IPR050643">
    <property type="entry name" value="Periplasmic_pilus_chap"/>
</dbReference>
<organism evidence="3 4">
    <name type="scientific">Cupriavidus necator</name>
    <name type="common">Alcaligenes eutrophus</name>
    <name type="synonym">Ralstonia eutropha</name>
    <dbReference type="NCBI Taxonomy" id="106590"/>
    <lineage>
        <taxon>Bacteria</taxon>
        <taxon>Pseudomonadati</taxon>
        <taxon>Pseudomonadota</taxon>
        <taxon>Betaproteobacteria</taxon>
        <taxon>Burkholderiales</taxon>
        <taxon>Burkholderiaceae</taxon>
        <taxon>Cupriavidus</taxon>
    </lineage>
</organism>
<evidence type="ECO:0000259" key="2">
    <source>
        <dbReference type="Pfam" id="PF00345"/>
    </source>
</evidence>
<feature type="domain" description="Pili assembly chaperone N-terminal" evidence="2">
    <location>
        <begin position="31"/>
        <end position="142"/>
    </location>
</feature>
<dbReference type="NCBIfam" id="NF007392">
    <property type="entry name" value="PRK09918.1"/>
    <property type="match status" value="1"/>
</dbReference>
<dbReference type="KEGG" id="cuh:BJN34_03985"/>
<dbReference type="Proteomes" id="UP000189627">
    <property type="component" value="Chromosome 1"/>
</dbReference>
<sequence>MKFPRTMLMSAVLVVYALGSHAQTQSPVATGLQLETPVVVVNTDDGEGVMTLKNTDARPMLLYASVETIPEDITDRVMATPPVARLEPGDTQMVRFILKKKEELTTEKLARAIFEGIPPAVKNTVRMTVRQNVPLIIHPSSLPVNNEPWKALKYSRMANGDVQVQNTGAYVVRMSPNLELMPGNGRADLPRTYILPGETVVARQGVAPTGTATTVRSMPASVFGYFSKPYDAPLGATDKAAAADVNAAR</sequence>
<evidence type="ECO:0000256" key="1">
    <source>
        <dbReference type="SAM" id="SignalP"/>
    </source>
</evidence>
<dbReference type="GO" id="GO:0030288">
    <property type="term" value="C:outer membrane-bounded periplasmic space"/>
    <property type="evidence" value="ECO:0007669"/>
    <property type="project" value="InterPro"/>
</dbReference>
<dbReference type="PANTHER" id="PTHR30251:SF3">
    <property type="entry name" value="FIMBRIAL CHAPARONE PROTEIN"/>
    <property type="match status" value="1"/>
</dbReference>
<reference evidence="4" key="1">
    <citation type="submission" date="2017-02" db="EMBL/GenBank/DDBJ databases">
        <title>Complete genome sequence of Cupriavidus necator strain NH9, a 3-chlorobenzoate degrader.</title>
        <authorList>
            <person name="Moriuchi R."/>
            <person name="Dohra H."/>
            <person name="Ogawa N."/>
        </authorList>
    </citation>
    <scope>NUCLEOTIDE SEQUENCE [LARGE SCALE GENOMIC DNA]</scope>
    <source>
        <strain evidence="4">NH9</strain>
    </source>
</reference>
<gene>
    <name evidence="3" type="ORF">BJN34_03985</name>
</gene>
<evidence type="ECO:0000313" key="3">
    <source>
        <dbReference type="EMBL" id="AQV93055.1"/>
    </source>
</evidence>
<dbReference type="GO" id="GO:0071555">
    <property type="term" value="P:cell wall organization"/>
    <property type="evidence" value="ECO:0007669"/>
    <property type="project" value="InterPro"/>
</dbReference>
<dbReference type="InterPro" id="IPR008962">
    <property type="entry name" value="PapD-like_sf"/>
</dbReference>
<dbReference type="InterPro" id="IPR016147">
    <property type="entry name" value="Pili_assmbl_chaperone_N"/>
</dbReference>
<dbReference type="EMBL" id="CP017757">
    <property type="protein sequence ID" value="AQV93055.1"/>
    <property type="molecule type" value="Genomic_DNA"/>
</dbReference>
<dbReference type="AlphaFoldDB" id="A0A1U9ULL4"/>
<accession>A0A1U9ULL4</accession>
<feature type="signal peptide" evidence="1">
    <location>
        <begin position="1"/>
        <end position="22"/>
    </location>
</feature>
<proteinExistence type="predicted"/>
<dbReference type="SUPFAM" id="SSF49354">
    <property type="entry name" value="PapD-like"/>
    <property type="match status" value="1"/>
</dbReference>
<feature type="chain" id="PRO_5012595064" description="Pili assembly chaperone N-terminal domain-containing protein" evidence="1">
    <location>
        <begin position="23"/>
        <end position="249"/>
    </location>
</feature>
<evidence type="ECO:0000313" key="4">
    <source>
        <dbReference type="Proteomes" id="UP000189627"/>
    </source>
</evidence>
<name>A0A1U9ULL4_CUPNE</name>
<dbReference type="InterPro" id="IPR013783">
    <property type="entry name" value="Ig-like_fold"/>
</dbReference>
<dbReference type="Gene3D" id="2.60.40.10">
    <property type="entry name" value="Immunoglobulins"/>
    <property type="match status" value="1"/>
</dbReference>
<protein>
    <recommendedName>
        <fullName evidence="2">Pili assembly chaperone N-terminal domain-containing protein</fullName>
    </recommendedName>
</protein>
<dbReference type="PANTHER" id="PTHR30251">
    <property type="entry name" value="PILUS ASSEMBLY CHAPERONE"/>
    <property type="match status" value="1"/>
</dbReference>
<dbReference type="Pfam" id="PF00345">
    <property type="entry name" value="PapD_N"/>
    <property type="match status" value="1"/>
</dbReference>
<keyword evidence="1" id="KW-0732">Signal</keyword>